<dbReference type="EMBL" id="JBHRXP010000004">
    <property type="protein sequence ID" value="MFC3580433.1"/>
    <property type="molecule type" value="Genomic_DNA"/>
</dbReference>
<dbReference type="SUPFAM" id="SSF141868">
    <property type="entry name" value="EAL domain-like"/>
    <property type="match status" value="1"/>
</dbReference>
<name>A0ABV7SUS5_9SPHN</name>
<dbReference type="InterPro" id="IPR000160">
    <property type="entry name" value="GGDEF_dom"/>
</dbReference>
<dbReference type="NCBIfam" id="TIGR00254">
    <property type="entry name" value="GGDEF"/>
    <property type="match status" value="1"/>
</dbReference>
<reference evidence="4" key="1">
    <citation type="journal article" date="2019" name="Int. J. Syst. Evol. Microbiol.">
        <title>The Global Catalogue of Microorganisms (GCM) 10K type strain sequencing project: providing services to taxonomists for standard genome sequencing and annotation.</title>
        <authorList>
            <consortium name="The Broad Institute Genomics Platform"/>
            <consortium name="The Broad Institute Genome Sequencing Center for Infectious Disease"/>
            <person name="Wu L."/>
            <person name="Ma J."/>
        </authorList>
    </citation>
    <scope>NUCLEOTIDE SEQUENCE [LARGE SCALE GENOMIC DNA]</scope>
    <source>
        <strain evidence="4">KCTC 42739</strain>
    </source>
</reference>
<dbReference type="InterPro" id="IPR050706">
    <property type="entry name" value="Cyclic-di-GMP_PDE-like"/>
</dbReference>
<accession>A0ABV7SUS5</accession>
<dbReference type="Proteomes" id="UP001595713">
    <property type="component" value="Unassembled WGS sequence"/>
</dbReference>
<keyword evidence="4" id="KW-1185">Reference proteome</keyword>
<dbReference type="InterPro" id="IPR043128">
    <property type="entry name" value="Rev_trsase/Diguanyl_cyclase"/>
</dbReference>
<feature type="domain" description="GGDEF" evidence="2">
    <location>
        <begin position="265"/>
        <end position="399"/>
    </location>
</feature>
<comment type="caution">
    <text evidence="3">The sequence shown here is derived from an EMBL/GenBank/DDBJ whole genome shotgun (WGS) entry which is preliminary data.</text>
</comment>
<dbReference type="Gene3D" id="3.20.20.450">
    <property type="entry name" value="EAL domain"/>
    <property type="match status" value="1"/>
</dbReference>
<dbReference type="CDD" id="cd01949">
    <property type="entry name" value="GGDEF"/>
    <property type="match status" value="1"/>
</dbReference>
<dbReference type="PANTHER" id="PTHR33121:SF79">
    <property type="entry name" value="CYCLIC DI-GMP PHOSPHODIESTERASE PDED-RELATED"/>
    <property type="match status" value="1"/>
</dbReference>
<organism evidence="3 4">
    <name type="scientific">Sphingomonas hylomeconis</name>
    <dbReference type="NCBI Taxonomy" id="1395958"/>
    <lineage>
        <taxon>Bacteria</taxon>
        <taxon>Pseudomonadati</taxon>
        <taxon>Pseudomonadota</taxon>
        <taxon>Alphaproteobacteria</taxon>
        <taxon>Sphingomonadales</taxon>
        <taxon>Sphingomonadaceae</taxon>
        <taxon>Sphingomonas</taxon>
    </lineage>
</organism>
<proteinExistence type="predicted"/>
<dbReference type="InterPro" id="IPR035919">
    <property type="entry name" value="EAL_sf"/>
</dbReference>
<evidence type="ECO:0000259" key="2">
    <source>
        <dbReference type="PROSITE" id="PS50887"/>
    </source>
</evidence>
<dbReference type="SUPFAM" id="SSF52172">
    <property type="entry name" value="CheY-like"/>
    <property type="match status" value="1"/>
</dbReference>
<dbReference type="InterPro" id="IPR029787">
    <property type="entry name" value="Nucleotide_cyclase"/>
</dbReference>
<evidence type="ECO:0000259" key="1">
    <source>
        <dbReference type="PROSITE" id="PS50883"/>
    </source>
</evidence>
<dbReference type="Gene3D" id="3.30.70.270">
    <property type="match status" value="1"/>
</dbReference>
<gene>
    <name evidence="3" type="ORF">ACFONA_09695</name>
</gene>
<dbReference type="Pfam" id="PF00990">
    <property type="entry name" value="GGDEF"/>
    <property type="match status" value="1"/>
</dbReference>
<dbReference type="PANTHER" id="PTHR33121">
    <property type="entry name" value="CYCLIC DI-GMP PHOSPHODIESTERASE PDEF"/>
    <property type="match status" value="1"/>
</dbReference>
<sequence length="658" mass="69692">MSDVDPAPLYILSFRQRDELAALAANAGWQVVAARRAAGAARRFLASGSAVAVIDARGALSDGLAAAASLDGAVGSNGGAMLVLVSRGDIEAIARFYDAGATHFLASPFSEAEFVQALRFAHRHAARMAGDWRATAPADPLGWRLDLSSGTMQLTPAFARLLDLAEETSPRAILRRLDAAERRAAFLALRRLATRTATAFAHDIEGLGRIVQHLQYDPATRRIDALVEPLGSAPDSAVAMRDALAGGRDAGGARRWIERRLATAEPLAVVLVALNRFEVVNTAYGRAAGDALLRGAHRRIEQAAAETLEKGALVTRMGGSEFLVATDQPRARIDLAVERIVGALAKPFVVGDSIAVLGCRIGMAARGEGDEAASLLRRASEALADARASDSATLRVADAGEEEAPIDRLAAELGPAIDHGEIDILFQPQVAMGSGAIVGVEALARWEHATLGTIGADLLFAAAARADLEIALSDHIQRIVLERAAAWPRILSGLRLSLNLTAGDIARPGFADLFLDRVDTSGFPRTRLTLEITESGLIEDLNIAATLLTTFRSAGCRIAIDDFGTGYSSLAYLKSLPLDYLKIDKKLAQDITGTVRDRVVVRGVIDMARSLGLSVIAEGVETEEQLELLAKEGCQYYQGFLCSGAISSDALVALMKAN</sequence>
<dbReference type="SUPFAM" id="SSF55073">
    <property type="entry name" value="Nucleotide cyclase"/>
    <property type="match status" value="1"/>
</dbReference>
<evidence type="ECO:0000313" key="4">
    <source>
        <dbReference type="Proteomes" id="UP001595713"/>
    </source>
</evidence>
<dbReference type="Gene3D" id="3.40.50.2300">
    <property type="match status" value="1"/>
</dbReference>
<dbReference type="RefSeq" id="WP_261294993.1">
    <property type="nucleotide sequence ID" value="NZ_JANQBK010000012.1"/>
</dbReference>
<dbReference type="InterPro" id="IPR001633">
    <property type="entry name" value="EAL_dom"/>
</dbReference>
<dbReference type="PROSITE" id="PS50883">
    <property type="entry name" value="EAL"/>
    <property type="match status" value="1"/>
</dbReference>
<feature type="domain" description="EAL" evidence="1">
    <location>
        <begin position="406"/>
        <end position="658"/>
    </location>
</feature>
<dbReference type="PROSITE" id="PS50887">
    <property type="entry name" value="GGDEF"/>
    <property type="match status" value="1"/>
</dbReference>
<protein>
    <submittedName>
        <fullName evidence="3">Bifunctional diguanylate cyclase/phosphodiesterase</fullName>
    </submittedName>
</protein>
<dbReference type="Pfam" id="PF00563">
    <property type="entry name" value="EAL"/>
    <property type="match status" value="1"/>
</dbReference>
<evidence type="ECO:0000313" key="3">
    <source>
        <dbReference type="EMBL" id="MFC3580433.1"/>
    </source>
</evidence>
<dbReference type="CDD" id="cd01948">
    <property type="entry name" value="EAL"/>
    <property type="match status" value="1"/>
</dbReference>
<dbReference type="InterPro" id="IPR011006">
    <property type="entry name" value="CheY-like_superfamily"/>
</dbReference>
<dbReference type="SMART" id="SM00267">
    <property type="entry name" value="GGDEF"/>
    <property type="match status" value="1"/>
</dbReference>
<dbReference type="SMART" id="SM00052">
    <property type="entry name" value="EAL"/>
    <property type="match status" value="1"/>
</dbReference>